<dbReference type="InterPro" id="IPR042099">
    <property type="entry name" value="ANL_N_sf"/>
</dbReference>
<evidence type="ECO:0000256" key="1">
    <source>
        <dbReference type="ARBA" id="ARBA00022450"/>
    </source>
</evidence>
<dbReference type="SUPFAM" id="SSF56801">
    <property type="entry name" value="Acetyl-CoA synthetase-like"/>
    <property type="match status" value="1"/>
</dbReference>
<dbReference type="InterPro" id="IPR013120">
    <property type="entry name" value="FAR_NAD-bd"/>
</dbReference>
<dbReference type="Pfam" id="PF00501">
    <property type="entry name" value="AMP-binding"/>
    <property type="match status" value="1"/>
</dbReference>
<protein>
    <recommendedName>
        <fullName evidence="7">Acetyl-CoA synthetase-like protein</fullName>
    </recommendedName>
</protein>
<dbReference type="InterPro" id="IPR036291">
    <property type="entry name" value="NAD(P)-bd_dom_sf"/>
</dbReference>
<evidence type="ECO:0000259" key="3">
    <source>
        <dbReference type="Pfam" id="PF00501"/>
    </source>
</evidence>
<dbReference type="Proteomes" id="UP000559256">
    <property type="component" value="Unassembled WGS sequence"/>
</dbReference>
<proteinExistence type="predicted"/>
<accession>A0A8H5LL14</accession>
<evidence type="ECO:0000313" key="5">
    <source>
        <dbReference type="EMBL" id="KAF5361117.1"/>
    </source>
</evidence>
<evidence type="ECO:0000313" key="6">
    <source>
        <dbReference type="Proteomes" id="UP000559256"/>
    </source>
</evidence>
<dbReference type="SUPFAM" id="SSF51735">
    <property type="entry name" value="NAD(P)-binding Rossmann-fold domains"/>
    <property type="match status" value="1"/>
</dbReference>
<feature type="domain" description="Thioester reductase (TE)" evidence="4">
    <location>
        <begin position="695"/>
        <end position="931"/>
    </location>
</feature>
<dbReference type="Pfam" id="PF07993">
    <property type="entry name" value="NAD_binding_4"/>
    <property type="match status" value="1"/>
</dbReference>
<sequence length="1060" mass="117290">MAALDYPTPHGCSTFKPPPLDGSMILPEVFDYNGTENPEHTLFRYVQNDQQRNVTWGDARQAFHNVGTIVKEHIGSVVDTSRPVVAVLAVSDSTTYMTVICGIMRAGFIPFPISPRNSAVAVAHLINVTKSKYVLVSSDTAMQGLYNIAREQFPKDSDVKVFNMPTYEQLYGTQSELLPPLENVKIDDAAVILHSSGSTAFPKPITLTFRMMLQAGLTPYFGEINLSNEILSSHAVPMFHLMGVVQIPFTSISGLTIAVFPPQVPPVLPTPDRVFTDAIATGSSLVFCAPLFLEAWFRNPEYVPLLKDFKVVIFAGGPLDPAVGDELVKQGVNLAALYGSTESGPLTVFLPKKPAPEGWSFWRISPHVTPALVPWEGQDGVYHLVVKRTPTHTPAIINAEIDGQPALDMNDLVILHPDNPKLFQVYGRADDQIMHSTGEKTNPGPLEKIVNNDPNVQASIMFGRTRFNAGVILMPAPSVKVEVSNEEEVASFRNKVWPTIEKANSYAPSHSRIFKEMIVVADPAKPFELTPKGTLRRPRILQAYEAEIEKTYEDFKASTQEHITAPQTWSLFECLELVRCTIKGVMNVDINDTDDIFQKGCDSLQATWIKNTLLRTFPSRVDARKFSSNFVYAHPSIEKLSQFLVEVCSEAVPGFDSASILAKKCEEMQRLVEKYSSDLPSFSGTDEPNNEVVLLTGTTGGLGAHVLEHLLRLPTVSKVYALNRQGAQTTLSRHEAVFAERGLDIAVLKSPKLFLLDADLPSEHLALDATTYETLKREITCIMHIGWRVDFNVSLSSMEPLLKGTRNLVDLALGSTHRAPPQFVFISSQSVFANWKIGMADEARITDPRIAALSGYSESKWCAEEILYRISTTSPMHAVSVRVGQVSGGRNGYWTVQEWFPTLVKSSQSLGSLPDMHGPVSWVPLDVAAAALVEMRTSCQAFMHLVHPKTCYIENVMSALSDELGLPLVPCKDWLESVHKKNENFGANVTKVPALRLIDFFQEKLVDYFPDGLEALGFPRLSTDLACQQSSSLRALDERSNGKAAVLSWVRSWRSRQFLE</sequence>
<organism evidence="5 6">
    <name type="scientific">Tetrapyrgos nigripes</name>
    <dbReference type="NCBI Taxonomy" id="182062"/>
    <lineage>
        <taxon>Eukaryota</taxon>
        <taxon>Fungi</taxon>
        <taxon>Dikarya</taxon>
        <taxon>Basidiomycota</taxon>
        <taxon>Agaricomycotina</taxon>
        <taxon>Agaricomycetes</taxon>
        <taxon>Agaricomycetidae</taxon>
        <taxon>Agaricales</taxon>
        <taxon>Marasmiineae</taxon>
        <taxon>Marasmiaceae</taxon>
        <taxon>Tetrapyrgos</taxon>
    </lineage>
</organism>
<dbReference type="Gene3D" id="3.40.50.720">
    <property type="entry name" value="NAD(P)-binding Rossmann-like Domain"/>
    <property type="match status" value="1"/>
</dbReference>
<dbReference type="InterPro" id="IPR051414">
    <property type="entry name" value="Adenylate-forming_Reductase"/>
</dbReference>
<dbReference type="Gene3D" id="3.40.50.12780">
    <property type="entry name" value="N-terminal domain of ligase-like"/>
    <property type="match status" value="1"/>
</dbReference>
<keyword evidence="1" id="KW-0596">Phosphopantetheine</keyword>
<dbReference type="EMBL" id="JAACJM010000042">
    <property type="protein sequence ID" value="KAF5361117.1"/>
    <property type="molecule type" value="Genomic_DNA"/>
</dbReference>
<evidence type="ECO:0008006" key="7">
    <source>
        <dbReference type="Google" id="ProtNLM"/>
    </source>
</evidence>
<dbReference type="OrthoDB" id="429813at2759"/>
<evidence type="ECO:0000256" key="2">
    <source>
        <dbReference type="ARBA" id="ARBA00022553"/>
    </source>
</evidence>
<gene>
    <name evidence="5" type="ORF">D9758_009087</name>
</gene>
<feature type="domain" description="AMP-dependent synthetase/ligase" evidence="3">
    <location>
        <begin position="33"/>
        <end position="354"/>
    </location>
</feature>
<name>A0A8H5LL14_9AGAR</name>
<comment type="caution">
    <text evidence="5">The sequence shown here is derived from an EMBL/GenBank/DDBJ whole genome shotgun (WGS) entry which is preliminary data.</text>
</comment>
<dbReference type="AlphaFoldDB" id="A0A8H5LL14"/>
<reference evidence="5 6" key="1">
    <citation type="journal article" date="2020" name="ISME J.">
        <title>Uncovering the hidden diversity of litter-decomposition mechanisms in mushroom-forming fungi.</title>
        <authorList>
            <person name="Floudas D."/>
            <person name="Bentzer J."/>
            <person name="Ahren D."/>
            <person name="Johansson T."/>
            <person name="Persson P."/>
            <person name="Tunlid A."/>
        </authorList>
    </citation>
    <scope>NUCLEOTIDE SEQUENCE [LARGE SCALE GENOMIC DNA]</scope>
    <source>
        <strain evidence="5 6">CBS 291.85</strain>
    </source>
</reference>
<keyword evidence="6" id="KW-1185">Reference proteome</keyword>
<dbReference type="Pfam" id="PF23562">
    <property type="entry name" value="AMP-binding_C_3"/>
    <property type="match status" value="1"/>
</dbReference>
<dbReference type="PANTHER" id="PTHR43439">
    <property type="entry name" value="PHENYLACETATE-COENZYME A LIGASE"/>
    <property type="match status" value="1"/>
</dbReference>
<dbReference type="PANTHER" id="PTHR43439:SF2">
    <property type="entry name" value="ENZYME, PUTATIVE (JCVI)-RELATED"/>
    <property type="match status" value="1"/>
</dbReference>
<dbReference type="InterPro" id="IPR000873">
    <property type="entry name" value="AMP-dep_synth/lig_dom"/>
</dbReference>
<keyword evidence="2" id="KW-0597">Phosphoprotein</keyword>
<evidence type="ECO:0000259" key="4">
    <source>
        <dbReference type="Pfam" id="PF07993"/>
    </source>
</evidence>